<comment type="caution">
    <text evidence="5">The sequence shown here is derived from an EMBL/GenBank/DDBJ whole genome shotgun (WGS) entry which is preliminary data.</text>
</comment>
<gene>
    <name evidence="5" type="ORF">GCM10025783_00580</name>
</gene>
<keyword evidence="6" id="KW-1185">Reference proteome</keyword>
<accession>A0ABP8YP05</accession>
<dbReference type="InterPro" id="IPR005025">
    <property type="entry name" value="FMN_Rdtase-like_dom"/>
</dbReference>
<dbReference type="SUPFAM" id="SSF52218">
    <property type="entry name" value="Flavoproteins"/>
    <property type="match status" value="1"/>
</dbReference>
<dbReference type="PANTHER" id="PTHR43408">
    <property type="entry name" value="FMN REDUCTASE (NADPH)"/>
    <property type="match status" value="1"/>
</dbReference>
<keyword evidence="2" id="KW-0288">FMN</keyword>
<protein>
    <submittedName>
        <fullName evidence="5">NAD(P)H-dependent oxidoreductase</fullName>
    </submittedName>
</protein>
<dbReference type="PANTHER" id="PTHR43408:SF2">
    <property type="entry name" value="FMN REDUCTASE (NADPH)"/>
    <property type="match status" value="1"/>
</dbReference>
<evidence type="ECO:0000313" key="6">
    <source>
        <dbReference type="Proteomes" id="UP001500121"/>
    </source>
</evidence>
<dbReference type="InterPro" id="IPR023932">
    <property type="entry name" value="CE1759_FMN_reduct"/>
</dbReference>
<dbReference type="Pfam" id="PF03358">
    <property type="entry name" value="FMN_red"/>
    <property type="match status" value="1"/>
</dbReference>
<evidence type="ECO:0000256" key="3">
    <source>
        <dbReference type="ARBA" id="ARBA00023002"/>
    </source>
</evidence>
<evidence type="ECO:0000259" key="4">
    <source>
        <dbReference type="Pfam" id="PF03358"/>
    </source>
</evidence>
<dbReference type="InterPro" id="IPR051814">
    <property type="entry name" value="NAD(P)H-dep_FMN_reductase"/>
</dbReference>
<organism evidence="5 6">
    <name type="scientific">Amnibacterium soli</name>
    <dbReference type="NCBI Taxonomy" id="1282736"/>
    <lineage>
        <taxon>Bacteria</taxon>
        <taxon>Bacillati</taxon>
        <taxon>Actinomycetota</taxon>
        <taxon>Actinomycetes</taxon>
        <taxon>Micrococcales</taxon>
        <taxon>Microbacteriaceae</taxon>
        <taxon>Amnibacterium</taxon>
    </lineage>
</organism>
<dbReference type="EMBL" id="BAABLP010000001">
    <property type="protein sequence ID" value="GAA4734775.1"/>
    <property type="molecule type" value="Genomic_DNA"/>
</dbReference>
<dbReference type="NCBIfam" id="TIGR04037">
    <property type="entry name" value="LLM_duo_CE1759"/>
    <property type="match status" value="1"/>
</dbReference>
<sequence>MKLVVVSGGTSDPSSTRMLADRITARVLERATGAGVEVTASVIELRPLAAELASAQVTGFAPPAVAAAIATLAEADGLIVATPVYKAGVSGLVKSFFDVVDQDLLIAVPTVLAATAGTSRHALVADEQLRSLFAYLRALTTPTSVFAAQEDWGGTGLADRVDRAAHELVVLLEAGVRSAMRDAGTHYNRVFGSAAQGEEAIEFDSDLMRLATGGSAEGAVRPIRPV</sequence>
<dbReference type="Proteomes" id="UP001500121">
    <property type="component" value="Unassembled WGS sequence"/>
</dbReference>
<dbReference type="InterPro" id="IPR029039">
    <property type="entry name" value="Flavoprotein-like_sf"/>
</dbReference>
<name>A0ABP8YP05_9MICO</name>
<dbReference type="RefSeq" id="WP_345478889.1">
    <property type="nucleotide sequence ID" value="NZ_BAABLP010000001.1"/>
</dbReference>
<evidence type="ECO:0000256" key="2">
    <source>
        <dbReference type="ARBA" id="ARBA00022643"/>
    </source>
</evidence>
<proteinExistence type="predicted"/>
<dbReference type="Gene3D" id="3.40.50.360">
    <property type="match status" value="1"/>
</dbReference>
<evidence type="ECO:0000256" key="1">
    <source>
        <dbReference type="ARBA" id="ARBA00022630"/>
    </source>
</evidence>
<reference evidence="6" key="1">
    <citation type="journal article" date="2019" name="Int. J. Syst. Evol. Microbiol.">
        <title>The Global Catalogue of Microorganisms (GCM) 10K type strain sequencing project: providing services to taxonomists for standard genome sequencing and annotation.</title>
        <authorList>
            <consortium name="The Broad Institute Genomics Platform"/>
            <consortium name="The Broad Institute Genome Sequencing Center for Infectious Disease"/>
            <person name="Wu L."/>
            <person name="Ma J."/>
        </authorList>
    </citation>
    <scope>NUCLEOTIDE SEQUENCE [LARGE SCALE GENOMIC DNA]</scope>
    <source>
        <strain evidence="6">JCM 19015</strain>
    </source>
</reference>
<feature type="domain" description="NADPH-dependent FMN reductase-like" evidence="4">
    <location>
        <begin position="1"/>
        <end position="152"/>
    </location>
</feature>
<evidence type="ECO:0000313" key="5">
    <source>
        <dbReference type="EMBL" id="GAA4734775.1"/>
    </source>
</evidence>
<keyword evidence="1" id="KW-0285">Flavoprotein</keyword>
<keyword evidence="3" id="KW-0560">Oxidoreductase</keyword>